<proteinExistence type="predicted"/>
<keyword evidence="1" id="KW-0805">Transcription regulation</keyword>
<evidence type="ECO:0000313" key="6">
    <source>
        <dbReference type="EMBL" id="KAF4959003.1"/>
    </source>
</evidence>
<dbReference type="SMART" id="SM00906">
    <property type="entry name" value="Fungal_trans"/>
    <property type="match status" value="1"/>
</dbReference>
<dbReference type="GO" id="GO:0000435">
    <property type="term" value="P:positive regulation of transcription from RNA polymerase II promoter by galactose"/>
    <property type="evidence" value="ECO:0007669"/>
    <property type="project" value="TreeGrafter"/>
</dbReference>
<dbReference type="PANTHER" id="PTHR47424">
    <property type="entry name" value="REGULATORY PROTEIN GAL4"/>
    <property type="match status" value="1"/>
</dbReference>
<dbReference type="PANTHER" id="PTHR47424:SF5">
    <property type="entry name" value="ZN(II)2CYS6 TRANSCRIPTION FACTOR (EUROFUNG)"/>
    <property type="match status" value="1"/>
</dbReference>
<dbReference type="GO" id="GO:0005634">
    <property type="term" value="C:nucleus"/>
    <property type="evidence" value="ECO:0007669"/>
    <property type="project" value="TreeGrafter"/>
</dbReference>
<dbReference type="InterPro" id="IPR051127">
    <property type="entry name" value="Fungal_SecMet_Regulators"/>
</dbReference>
<evidence type="ECO:0000259" key="5">
    <source>
        <dbReference type="SMART" id="SM00906"/>
    </source>
</evidence>
<organism evidence="6 7">
    <name type="scientific">Fusarium sarcochroum</name>
    <dbReference type="NCBI Taxonomy" id="1208366"/>
    <lineage>
        <taxon>Eukaryota</taxon>
        <taxon>Fungi</taxon>
        <taxon>Dikarya</taxon>
        <taxon>Ascomycota</taxon>
        <taxon>Pezizomycotina</taxon>
        <taxon>Sordariomycetes</taxon>
        <taxon>Hypocreomycetidae</taxon>
        <taxon>Hypocreales</taxon>
        <taxon>Nectriaceae</taxon>
        <taxon>Fusarium</taxon>
        <taxon>Fusarium lateritium species complex</taxon>
    </lineage>
</organism>
<dbReference type="AlphaFoldDB" id="A0A8H4TJG2"/>
<keyword evidence="7" id="KW-1185">Reference proteome</keyword>
<sequence length="657" mass="73181">MTDDALVTCKETTKQRNRRPAYTTVACSVPLRPENFDYYIRIVENNFGAASTDPTRKPPEKSVTNFVGVNQIRQAIEHRTVASEGGTLAAFDMDTWIAVLKLWDEEVGLQYPLLDIHQLVDQIDAAKKDATSPEISPSSTEQYAADIAFLILAILSCTKDASAVEVADPVVQEIHGVTLVQVHTGHIKRESLVLLILAAVYSFLVDREVLAWRSTGTVLRLLQELDCQDSNSHDIEIDDKLFWTVYTLDRRWSFGTGLPFAIPDTDITRKFKLDDGSLSSAYLNQMVSYCDIASDVRNSLFNPSPSVASSTSTRDFLQFRVLQWQQNLPTRLQFQGSSDMFDSSKETRGEYKLRLMLYLRANQMRTVIHRKFATRLDSDTLDPSTARNMIGVAQDTIHVLLSIAHKTDIYYAQHKSFNHFLETALSSLLLILCSPEASQHPSCLKDVLMAMEFIGQLAKKSPISEKLQKRLQGIQRLIVEANGQSWGPSDIHTMTRNTTTSESPSQRNDAAPTARSGPSESAVQPRQSEQAEALTNPFSTGSAIYELSPQETRHCAIVDTRAETMVPLPEASGPNPSQPVWYTYEGPSNHFVTGNHSDSHAAQGVALESVPGPEKAWSLSYTDASGSNEMDLASEDFAIFRSPEMAEILKDYDSFFF</sequence>
<feature type="compositionally biased region" description="Polar residues" evidence="4">
    <location>
        <begin position="516"/>
        <end position="530"/>
    </location>
</feature>
<dbReference type="Pfam" id="PF04082">
    <property type="entry name" value="Fungal_trans"/>
    <property type="match status" value="1"/>
</dbReference>
<dbReference type="InterPro" id="IPR007219">
    <property type="entry name" value="XnlR_reg_dom"/>
</dbReference>
<comment type="caution">
    <text evidence="6">The sequence shown here is derived from an EMBL/GenBank/DDBJ whole genome shotgun (WGS) entry which is preliminary data.</text>
</comment>
<dbReference type="GO" id="GO:0000978">
    <property type="term" value="F:RNA polymerase II cis-regulatory region sequence-specific DNA binding"/>
    <property type="evidence" value="ECO:0007669"/>
    <property type="project" value="TreeGrafter"/>
</dbReference>
<protein>
    <recommendedName>
        <fullName evidence="5">Xylanolytic transcriptional activator regulatory domain-containing protein</fullName>
    </recommendedName>
</protein>
<dbReference type="Proteomes" id="UP000622797">
    <property type="component" value="Unassembled WGS sequence"/>
</dbReference>
<evidence type="ECO:0000256" key="1">
    <source>
        <dbReference type="ARBA" id="ARBA00023015"/>
    </source>
</evidence>
<dbReference type="GO" id="GO:0008270">
    <property type="term" value="F:zinc ion binding"/>
    <property type="evidence" value="ECO:0007669"/>
    <property type="project" value="InterPro"/>
</dbReference>
<accession>A0A8H4TJG2</accession>
<feature type="domain" description="Xylanolytic transcriptional activator regulatory" evidence="5">
    <location>
        <begin position="211"/>
        <end position="278"/>
    </location>
</feature>
<reference evidence="6" key="2">
    <citation type="submission" date="2020-05" db="EMBL/GenBank/DDBJ databases">
        <authorList>
            <person name="Kim H.-S."/>
            <person name="Proctor R.H."/>
            <person name="Brown D.W."/>
        </authorList>
    </citation>
    <scope>NUCLEOTIDE SEQUENCE</scope>
    <source>
        <strain evidence="6">NRRL 20472</strain>
    </source>
</reference>
<keyword evidence="2" id="KW-0804">Transcription</keyword>
<feature type="region of interest" description="Disordered" evidence="4">
    <location>
        <begin position="485"/>
        <end position="537"/>
    </location>
</feature>
<name>A0A8H4TJG2_9HYPO</name>
<evidence type="ECO:0000313" key="7">
    <source>
        <dbReference type="Proteomes" id="UP000622797"/>
    </source>
</evidence>
<dbReference type="GO" id="GO:0000981">
    <property type="term" value="F:DNA-binding transcription factor activity, RNA polymerase II-specific"/>
    <property type="evidence" value="ECO:0007669"/>
    <property type="project" value="TreeGrafter"/>
</dbReference>
<evidence type="ECO:0000256" key="3">
    <source>
        <dbReference type="ARBA" id="ARBA00023242"/>
    </source>
</evidence>
<evidence type="ECO:0000256" key="2">
    <source>
        <dbReference type="ARBA" id="ARBA00023163"/>
    </source>
</evidence>
<dbReference type="GO" id="GO:0006351">
    <property type="term" value="P:DNA-templated transcription"/>
    <property type="evidence" value="ECO:0007669"/>
    <property type="project" value="InterPro"/>
</dbReference>
<feature type="compositionally biased region" description="Polar residues" evidence="4">
    <location>
        <begin position="485"/>
        <end position="508"/>
    </location>
</feature>
<dbReference type="EMBL" id="JABEXW010000674">
    <property type="protein sequence ID" value="KAF4959003.1"/>
    <property type="molecule type" value="Genomic_DNA"/>
</dbReference>
<keyword evidence="3" id="KW-0539">Nucleus</keyword>
<evidence type="ECO:0000256" key="4">
    <source>
        <dbReference type="SAM" id="MobiDB-lite"/>
    </source>
</evidence>
<dbReference type="CDD" id="cd12148">
    <property type="entry name" value="fungal_TF_MHR"/>
    <property type="match status" value="1"/>
</dbReference>
<reference evidence="6" key="1">
    <citation type="journal article" date="2020" name="BMC Genomics">
        <title>Correction to: Identification and distribution of gene clusters required for synthesis of sphingolipid metabolism inhibitors in diverse species of the filamentous fungus Fusarium.</title>
        <authorList>
            <person name="Kim H.S."/>
            <person name="Lohmar J.M."/>
            <person name="Busman M."/>
            <person name="Brown D.W."/>
            <person name="Naumann T.A."/>
            <person name="Divon H.H."/>
            <person name="Lysoe E."/>
            <person name="Uhlig S."/>
            <person name="Proctor R.H."/>
        </authorList>
    </citation>
    <scope>NUCLEOTIDE SEQUENCE</scope>
    <source>
        <strain evidence="6">NRRL 20472</strain>
    </source>
</reference>
<dbReference type="OrthoDB" id="39175at2759"/>
<gene>
    <name evidence="6" type="ORF">FSARC_10872</name>
</gene>